<gene>
    <name evidence="2" type="ORF">A3A71_00640</name>
</gene>
<feature type="transmembrane region" description="Helical" evidence="1">
    <location>
        <begin position="258"/>
        <end position="291"/>
    </location>
</feature>
<evidence type="ECO:0008006" key="4">
    <source>
        <dbReference type="Google" id="ProtNLM"/>
    </source>
</evidence>
<dbReference type="EMBL" id="MEZX01000002">
    <property type="protein sequence ID" value="OGD64549.1"/>
    <property type="molecule type" value="Genomic_DNA"/>
</dbReference>
<organism evidence="2 3">
    <name type="scientific">Candidatus Berkelbacteria bacterium RIFCSPLOWO2_01_FULL_50_28</name>
    <dbReference type="NCBI Taxonomy" id="1797471"/>
    <lineage>
        <taxon>Bacteria</taxon>
        <taxon>Candidatus Berkelbacteria</taxon>
    </lineage>
</organism>
<feature type="transmembrane region" description="Helical" evidence="1">
    <location>
        <begin position="29"/>
        <end position="51"/>
    </location>
</feature>
<accession>A0A1F5EAW5</accession>
<keyword evidence="1" id="KW-0812">Transmembrane</keyword>
<evidence type="ECO:0000313" key="3">
    <source>
        <dbReference type="Proteomes" id="UP000177481"/>
    </source>
</evidence>
<proteinExistence type="predicted"/>
<feature type="transmembrane region" description="Helical" evidence="1">
    <location>
        <begin position="101"/>
        <end position="124"/>
    </location>
</feature>
<dbReference type="STRING" id="1797471.A3A71_00640"/>
<feature type="transmembrane region" description="Helical" evidence="1">
    <location>
        <begin position="381"/>
        <end position="399"/>
    </location>
</feature>
<feature type="transmembrane region" description="Helical" evidence="1">
    <location>
        <begin position="437"/>
        <end position="453"/>
    </location>
</feature>
<evidence type="ECO:0000313" key="2">
    <source>
        <dbReference type="EMBL" id="OGD64549.1"/>
    </source>
</evidence>
<dbReference type="Proteomes" id="UP000177481">
    <property type="component" value="Unassembled WGS sequence"/>
</dbReference>
<sequence length="648" mass="73565">MWLIAVVVVNALLFSFLLSRWHKDRLYSLSFAFYYLMIAWPFLSWVTAAFLPVLNTALILSTLLTTGLLLGSVLLSSRLNLGSAMHDVRVWLGQSFSRHSPLSVALWLGLLLALLVPVITYRFIPGLDTYKYLNVVNYMVDVGQYPTSMAVEFSSANWSYPPLMQYLSHGLSYLGVAPYVFFKYFGVLIFSLALFPFLQLVKRFVEKRTVVVLAIIAFFATPAIFSELQVVRPQLVMFFLAPLSLVLMIDYLETKSKIPLFVVAASALIGTVYHTFLTVVLFIPLGVGVLVKNYGWIKSNKPKFLLGLAVTALALVPYYFLLDLPAKFGWLFKIIFTRSGELTLHSPYSLKTYLATIGIFTVGLCWLALVGLKDRAHLKKAIIPASFFALFFFVLEIWTRLGFSFLPDRSFPFIVIALIPLIAHGVDLLWKDRRIQAVVTVALLLLLASTAYIESLDTRQYVTSKEAEAAQFIKENFPQNTLIVTQGSNYPLTNYFAARRGSFKVSFSPRDVFYAENSASAFKVIESYIVSTKTYRQQLVERIAPHQAQILELLKSKSFRDSTVFSKISGINNKTENIYLALAKRSFREPEPEEVLILFSTDKLARSINTDRYKYKNFHDADLSLFDDARFFKKIFDNGAVKVWRVKI</sequence>
<evidence type="ECO:0000256" key="1">
    <source>
        <dbReference type="SAM" id="Phobius"/>
    </source>
</evidence>
<keyword evidence="1" id="KW-0472">Membrane</keyword>
<name>A0A1F5EAW5_9BACT</name>
<feature type="transmembrane region" description="Helical" evidence="1">
    <location>
        <begin position="58"/>
        <end position="81"/>
    </location>
</feature>
<feature type="transmembrane region" description="Helical" evidence="1">
    <location>
        <begin position="411"/>
        <end position="430"/>
    </location>
</feature>
<feature type="transmembrane region" description="Helical" evidence="1">
    <location>
        <begin position="210"/>
        <end position="228"/>
    </location>
</feature>
<feature type="transmembrane region" description="Helical" evidence="1">
    <location>
        <begin position="352"/>
        <end position="369"/>
    </location>
</feature>
<protein>
    <recommendedName>
        <fullName evidence="4">Glycosyltransferase RgtA/B/C/D-like domain-containing protein</fullName>
    </recommendedName>
</protein>
<feature type="transmembrane region" description="Helical" evidence="1">
    <location>
        <begin position="303"/>
        <end position="321"/>
    </location>
</feature>
<dbReference type="AlphaFoldDB" id="A0A1F5EAW5"/>
<feature type="transmembrane region" description="Helical" evidence="1">
    <location>
        <begin position="173"/>
        <end position="198"/>
    </location>
</feature>
<reference evidence="2 3" key="1">
    <citation type="journal article" date="2016" name="Nat. Commun.">
        <title>Thousands of microbial genomes shed light on interconnected biogeochemical processes in an aquifer system.</title>
        <authorList>
            <person name="Anantharaman K."/>
            <person name="Brown C.T."/>
            <person name="Hug L.A."/>
            <person name="Sharon I."/>
            <person name="Castelle C.J."/>
            <person name="Probst A.J."/>
            <person name="Thomas B.C."/>
            <person name="Singh A."/>
            <person name="Wilkins M.J."/>
            <person name="Karaoz U."/>
            <person name="Brodie E.L."/>
            <person name="Williams K.H."/>
            <person name="Hubbard S.S."/>
            <person name="Banfield J.F."/>
        </authorList>
    </citation>
    <scope>NUCLEOTIDE SEQUENCE [LARGE SCALE GENOMIC DNA]</scope>
</reference>
<keyword evidence="1" id="KW-1133">Transmembrane helix</keyword>
<comment type="caution">
    <text evidence="2">The sequence shown here is derived from an EMBL/GenBank/DDBJ whole genome shotgun (WGS) entry which is preliminary data.</text>
</comment>